<evidence type="ECO:0000313" key="1">
    <source>
        <dbReference type="EMBL" id="TYB55421.1"/>
    </source>
</evidence>
<name>A0ABY3LVG7_9ACTN</name>
<accession>A0ABY3LVG7</accession>
<reference evidence="1 2" key="1">
    <citation type="submission" date="2019-08" db="EMBL/GenBank/DDBJ databases">
        <title>Microbispora tritici sp. nov., a novel actinomycete isolated from a root of wheat (Triticum aestivum L.).</title>
        <authorList>
            <person name="Klykleung N."/>
            <person name="Tanasupawat S."/>
        </authorList>
    </citation>
    <scope>NUCLEOTIDE SEQUENCE [LARGE SCALE GENOMIC DNA]</scope>
    <source>
        <strain evidence="1 2">MT50</strain>
    </source>
</reference>
<evidence type="ECO:0000313" key="2">
    <source>
        <dbReference type="Proteomes" id="UP000322810"/>
    </source>
</evidence>
<keyword evidence="2" id="KW-1185">Reference proteome</keyword>
<gene>
    <name evidence="1" type="ORF">FXF59_21190</name>
</gene>
<protein>
    <submittedName>
        <fullName evidence="1">Uncharacterized protein</fullName>
    </submittedName>
</protein>
<sequence length="131" mass="14049">MFLDTTVVSEVARGDMPLITMLLQLAQQGLCLMVPALVVAAAAAEVGGSDETGFLPAVRGIALLDHGAYGPLGDFDDALELGQAVARLTGGGRPLAQRWIRSRYRMRWPGSPFGCRKSCRSPQRLSTARHL</sequence>
<proteinExistence type="predicted"/>
<organism evidence="1 2">
    <name type="scientific">Microbispora tritici</name>
    <dbReference type="NCBI Taxonomy" id="2604471"/>
    <lineage>
        <taxon>Bacteria</taxon>
        <taxon>Bacillati</taxon>
        <taxon>Actinomycetota</taxon>
        <taxon>Actinomycetes</taxon>
        <taxon>Streptosporangiales</taxon>
        <taxon>Streptosporangiaceae</taxon>
        <taxon>Microbispora</taxon>
    </lineage>
</organism>
<dbReference type="Proteomes" id="UP000322810">
    <property type="component" value="Unassembled WGS sequence"/>
</dbReference>
<comment type="caution">
    <text evidence="1">The sequence shown here is derived from an EMBL/GenBank/DDBJ whole genome shotgun (WGS) entry which is preliminary data.</text>
</comment>
<dbReference type="EMBL" id="VSEX01000034">
    <property type="protein sequence ID" value="TYB55421.1"/>
    <property type="molecule type" value="Genomic_DNA"/>
</dbReference>